<sequence length="88" mass="9513">MITKEYTILAPEGIHARPATTLVKLVKKFKSTISLKTGAKTIALNSVLNILALATKGGDQIGIIIDGEDEQEAAEAIDTFFKEHLPYS</sequence>
<dbReference type="PRINTS" id="PR00107">
    <property type="entry name" value="PHOSPHOCPHPR"/>
</dbReference>
<feature type="domain" description="HPr" evidence="5">
    <location>
        <begin position="1"/>
        <end position="88"/>
    </location>
</feature>
<dbReference type="InterPro" id="IPR000032">
    <property type="entry name" value="HPr-like"/>
</dbReference>
<evidence type="ECO:0000256" key="2">
    <source>
        <dbReference type="ARBA" id="ARBA00010736"/>
    </source>
</evidence>
<accession>A0A5R9L5L6</accession>
<evidence type="ECO:0000256" key="4">
    <source>
        <dbReference type="ARBA" id="ARBA00022683"/>
    </source>
</evidence>
<keyword evidence="4" id="KW-0598">Phosphotransferase system</keyword>
<evidence type="ECO:0000256" key="1">
    <source>
        <dbReference type="ARBA" id="ARBA00004496"/>
    </source>
</evidence>
<evidence type="ECO:0000259" key="5">
    <source>
        <dbReference type="PROSITE" id="PS51350"/>
    </source>
</evidence>
<dbReference type="InterPro" id="IPR050399">
    <property type="entry name" value="HPr"/>
</dbReference>
<dbReference type="Gene3D" id="3.30.1340.10">
    <property type="entry name" value="HPr-like"/>
    <property type="match status" value="1"/>
</dbReference>
<evidence type="ECO:0000313" key="7">
    <source>
        <dbReference type="Proteomes" id="UP000306402"/>
    </source>
</evidence>
<dbReference type="AlphaFoldDB" id="A0A5R9L5L6"/>
<dbReference type="CDD" id="cd00367">
    <property type="entry name" value="PTS-HPr_like"/>
    <property type="match status" value="1"/>
</dbReference>
<dbReference type="InterPro" id="IPR035895">
    <property type="entry name" value="HPr-like_sf"/>
</dbReference>
<organism evidence="6 7">
    <name type="scientific">Dyadobacter luticola</name>
    <dbReference type="NCBI Taxonomy" id="1979387"/>
    <lineage>
        <taxon>Bacteria</taxon>
        <taxon>Pseudomonadati</taxon>
        <taxon>Bacteroidota</taxon>
        <taxon>Cytophagia</taxon>
        <taxon>Cytophagales</taxon>
        <taxon>Spirosomataceae</taxon>
        <taxon>Dyadobacter</taxon>
    </lineage>
</organism>
<gene>
    <name evidence="6" type="ORF">FEN17_09795</name>
</gene>
<keyword evidence="7" id="KW-1185">Reference proteome</keyword>
<keyword evidence="3" id="KW-0963">Cytoplasm</keyword>
<comment type="caution">
    <text evidence="6">The sequence shown here is derived from an EMBL/GenBank/DDBJ whole genome shotgun (WGS) entry which is preliminary data.</text>
</comment>
<dbReference type="InterPro" id="IPR002114">
    <property type="entry name" value="PTS_HPr_Ser_P_site"/>
</dbReference>
<dbReference type="Proteomes" id="UP000306402">
    <property type="component" value="Unassembled WGS sequence"/>
</dbReference>
<dbReference type="PANTHER" id="PTHR33705:SF2">
    <property type="entry name" value="PHOSPHOCARRIER PROTEIN NPR"/>
    <property type="match status" value="1"/>
</dbReference>
<comment type="subcellular location">
    <subcellularLocation>
        <location evidence="1">Cytoplasm</location>
    </subcellularLocation>
</comment>
<dbReference type="PROSITE" id="PS00369">
    <property type="entry name" value="PTS_HPR_HIS"/>
    <property type="match status" value="1"/>
</dbReference>
<comment type="similarity">
    <text evidence="2">Belongs to the HPr family.</text>
</comment>
<dbReference type="OrthoDB" id="9809047at2"/>
<dbReference type="SUPFAM" id="SSF55594">
    <property type="entry name" value="HPr-like"/>
    <property type="match status" value="1"/>
</dbReference>
<dbReference type="PROSITE" id="PS51350">
    <property type="entry name" value="PTS_HPR_DOM"/>
    <property type="match status" value="1"/>
</dbReference>
<dbReference type="PROSITE" id="PS00589">
    <property type="entry name" value="PTS_HPR_SER"/>
    <property type="match status" value="1"/>
</dbReference>
<protein>
    <submittedName>
        <fullName evidence="6">HPr family phosphocarrier protein</fullName>
    </submittedName>
</protein>
<dbReference type="InterPro" id="IPR001020">
    <property type="entry name" value="PTS_HPr_His_P_site"/>
</dbReference>
<evidence type="ECO:0000256" key="3">
    <source>
        <dbReference type="ARBA" id="ARBA00022490"/>
    </source>
</evidence>
<reference evidence="6 7" key="1">
    <citation type="submission" date="2019-05" db="EMBL/GenBank/DDBJ databases">
        <authorList>
            <person name="Qu J.-H."/>
        </authorList>
    </citation>
    <scope>NUCLEOTIDE SEQUENCE [LARGE SCALE GENOMIC DNA]</scope>
    <source>
        <strain evidence="6 7">T17</strain>
    </source>
</reference>
<dbReference type="Pfam" id="PF00381">
    <property type="entry name" value="PTS-HPr"/>
    <property type="match status" value="1"/>
</dbReference>
<dbReference type="GO" id="GO:0009401">
    <property type="term" value="P:phosphoenolpyruvate-dependent sugar phosphotransferase system"/>
    <property type="evidence" value="ECO:0007669"/>
    <property type="project" value="UniProtKB-KW"/>
</dbReference>
<proteinExistence type="inferred from homology"/>
<dbReference type="RefSeq" id="WP_138365073.1">
    <property type="nucleotide sequence ID" value="NZ_VCEJ01000002.1"/>
</dbReference>
<dbReference type="GO" id="GO:0005737">
    <property type="term" value="C:cytoplasm"/>
    <property type="evidence" value="ECO:0007669"/>
    <property type="project" value="UniProtKB-SubCell"/>
</dbReference>
<name>A0A5R9L5L6_9BACT</name>
<dbReference type="NCBIfam" id="TIGR01003">
    <property type="entry name" value="PTS_HPr_family"/>
    <property type="match status" value="1"/>
</dbReference>
<dbReference type="PANTHER" id="PTHR33705">
    <property type="entry name" value="PHOSPHOCARRIER PROTEIN HPR"/>
    <property type="match status" value="1"/>
</dbReference>
<evidence type="ECO:0000313" key="6">
    <source>
        <dbReference type="EMBL" id="TLV03864.1"/>
    </source>
</evidence>
<dbReference type="EMBL" id="VCEJ01000002">
    <property type="protein sequence ID" value="TLV03864.1"/>
    <property type="molecule type" value="Genomic_DNA"/>
</dbReference>